<name>A0A3R5V8S0_9CLOT</name>
<sequence length="81" mass="8912">MMGYGYGNMMGGYGYNMMGGGVFGFISIVVMVLAAFAVYKIITNDSSIKNGDSLQLLNKRFASGEIDEEQYKAMRNTLTMK</sequence>
<dbReference type="EMBL" id="CP025746">
    <property type="protein sequence ID" value="QAA32814.1"/>
    <property type="molecule type" value="Genomic_DNA"/>
</dbReference>
<keyword evidence="3" id="KW-1185">Reference proteome</keyword>
<dbReference type="Proteomes" id="UP000286268">
    <property type="component" value="Chromosome"/>
</dbReference>
<evidence type="ECO:0000313" key="2">
    <source>
        <dbReference type="EMBL" id="QAA32814.1"/>
    </source>
</evidence>
<dbReference type="RefSeq" id="WP_128213553.1">
    <property type="nucleotide sequence ID" value="NZ_CP025746.1"/>
</dbReference>
<keyword evidence="1" id="KW-0472">Membrane</keyword>
<organism evidence="2 3">
    <name type="scientific">Clostridium manihotivorum</name>
    <dbReference type="NCBI Taxonomy" id="2320868"/>
    <lineage>
        <taxon>Bacteria</taxon>
        <taxon>Bacillati</taxon>
        <taxon>Bacillota</taxon>
        <taxon>Clostridia</taxon>
        <taxon>Eubacteriales</taxon>
        <taxon>Clostridiaceae</taxon>
        <taxon>Clostridium</taxon>
    </lineage>
</organism>
<feature type="transmembrane region" description="Helical" evidence="1">
    <location>
        <begin position="20"/>
        <end position="39"/>
    </location>
</feature>
<gene>
    <name evidence="2" type="ORF">C1I91_14830</name>
</gene>
<proteinExistence type="predicted"/>
<dbReference type="OrthoDB" id="5461404at2"/>
<dbReference type="AlphaFoldDB" id="A0A3R5V8S0"/>
<evidence type="ECO:0000256" key="1">
    <source>
        <dbReference type="SAM" id="Phobius"/>
    </source>
</evidence>
<dbReference type="KEGG" id="cmah:C1I91_14830"/>
<protein>
    <submittedName>
        <fullName evidence="2">Uncharacterized protein</fullName>
    </submittedName>
</protein>
<keyword evidence="1" id="KW-1133">Transmembrane helix</keyword>
<evidence type="ECO:0000313" key="3">
    <source>
        <dbReference type="Proteomes" id="UP000286268"/>
    </source>
</evidence>
<keyword evidence="1" id="KW-0812">Transmembrane</keyword>
<accession>A0A3R5V8S0</accession>
<reference evidence="2 3" key="1">
    <citation type="submission" date="2018-01" db="EMBL/GenBank/DDBJ databases">
        <title>Genome Sequencing and Assembly of Anaerobacter polyendosporus strain CT4.</title>
        <authorList>
            <person name="Tachaapaikoon C."/>
            <person name="Sutheeworapong S."/>
            <person name="Jenjaroenpun P."/>
            <person name="Wongsurawat T."/>
            <person name="Nookeaw I."/>
            <person name="Cheawchanlertfa P."/>
            <person name="Kosugi A."/>
            <person name="Cheevadhanarak S."/>
            <person name="Ratanakhanokchai K."/>
        </authorList>
    </citation>
    <scope>NUCLEOTIDE SEQUENCE [LARGE SCALE GENOMIC DNA]</scope>
    <source>
        <strain evidence="2 3">CT4</strain>
    </source>
</reference>